<proteinExistence type="predicted"/>
<dbReference type="RefSeq" id="WP_227261354.1">
    <property type="nucleotide sequence ID" value="NZ_BAAADU010000002.1"/>
</dbReference>
<comment type="caution">
    <text evidence="2">The sequence shown here is derived from an EMBL/GenBank/DDBJ whole genome shotgun (WGS) entry which is preliminary data.</text>
</comment>
<dbReference type="EMBL" id="BAAADU010000002">
    <property type="protein sequence ID" value="GAA0648905.1"/>
    <property type="molecule type" value="Genomic_DNA"/>
</dbReference>
<evidence type="ECO:0008006" key="4">
    <source>
        <dbReference type="Google" id="ProtNLM"/>
    </source>
</evidence>
<protein>
    <recommendedName>
        <fullName evidence="4">Small CPxCG-related zinc finger protein</fullName>
    </recommendedName>
</protein>
<evidence type="ECO:0000256" key="1">
    <source>
        <dbReference type="SAM" id="MobiDB-lite"/>
    </source>
</evidence>
<name>A0AAV3T0D8_9EURY</name>
<dbReference type="AlphaFoldDB" id="A0AAV3T0D8"/>
<reference evidence="2 3" key="1">
    <citation type="journal article" date="2019" name="Int. J. Syst. Evol. Microbiol.">
        <title>The Global Catalogue of Microorganisms (GCM) 10K type strain sequencing project: providing services to taxonomists for standard genome sequencing and annotation.</title>
        <authorList>
            <consortium name="The Broad Institute Genomics Platform"/>
            <consortium name="The Broad Institute Genome Sequencing Center for Infectious Disease"/>
            <person name="Wu L."/>
            <person name="Ma J."/>
        </authorList>
    </citation>
    <scope>NUCLEOTIDE SEQUENCE [LARGE SCALE GENOMIC DNA]</scope>
    <source>
        <strain evidence="2 3">JCM 16327</strain>
    </source>
</reference>
<sequence>MHAKRITGTKARTSTDAPTPDKSDATRCECGAPAAGLDALTHEPTCADCATDRFPDADTVYQARCRTCGRTWEAHRLRSAAEGDASIHNGIVHEGLELAEVEDVQP</sequence>
<accession>A0AAV3T0D8</accession>
<organism evidence="2 3">
    <name type="scientific">Salarchaeum japonicum</name>
    <dbReference type="NCBI Taxonomy" id="555573"/>
    <lineage>
        <taxon>Archaea</taxon>
        <taxon>Methanobacteriati</taxon>
        <taxon>Methanobacteriota</taxon>
        <taxon>Stenosarchaea group</taxon>
        <taxon>Halobacteria</taxon>
        <taxon>Halobacteriales</taxon>
        <taxon>Halobacteriaceae</taxon>
    </lineage>
</organism>
<keyword evidence="3" id="KW-1185">Reference proteome</keyword>
<dbReference type="Proteomes" id="UP001500194">
    <property type="component" value="Unassembled WGS sequence"/>
</dbReference>
<dbReference type="GeneID" id="68571933"/>
<evidence type="ECO:0000313" key="2">
    <source>
        <dbReference type="EMBL" id="GAA0648905.1"/>
    </source>
</evidence>
<evidence type="ECO:0000313" key="3">
    <source>
        <dbReference type="Proteomes" id="UP001500194"/>
    </source>
</evidence>
<feature type="region of interest" description="Disordered" evidence="1">
    <location>
        <begin position="1"/>
        <end position="25"/>
    </location>
</feature>
<gene>
    <name evidence="2" type="ORF">GCM10009019_09410</name>
</gene>